<feature type="compositionally biased region" description="Low complexity" evidence="1">
    <location>
        <begin position="236"/>
        <end position="278"/>
    </location>
</feature>
<evidence type="ECO:0000256" key="1">
    <source>
        <dbReference type="SAM" id="MobiDB-lite"/>
    </source>
</evidence>
<dbReference type="GO" id="GO:0031593">
    <property type="term" value="F:polyubiquitin modification-dependent protein binding"/>
    <property type="evidence" value="ECO:0007669"/>
    <property type="project" value="TreeGrafter"/>
</dbReference>
<keyword evidence="4" id="KW-1185">Reference proteome</keyword>
<dbReference type="GO" id="GO:0070628">
    <property type="term" value="F:proteasome binding"/>
    <property type="evidence" value="ECO:0007669"/>
    <property type="project" value="TreeGrafter"/>
</dbReference>
<organism evidence="3 4">
    <name type="scientific">Rosa chinensis</name>
    <name type="common">China rose</name>
    <dbReference type="NCBI Taxonomy" id="74649"/>
    <lineage>
        <taxon>Eukaryota</taxon>
        <taxon>Viridiplantae</taxon>
        <taxon>Streptophyta</taxon>
        <taxon>Embryophyta</taxon>
        <taxon>Tracheophyta</taxon>
        <taxon>Spermatophyta</taxon>
        <taxon>Magnoliopsida</taxon>
        <taxon>eudicotyledons</taxon>
        <taxon>Gunneridae</taxon>
        <taxon>Pentapetalae</taxon>
        <taxon>rosids</taxon>
        <taxon>fabids</taxon>
        <taxon>Rosales</taxon>
        <taxon>Rosaceae</taxon>
        <taxon>Rosoideae</taxon>
        <taxon>Rosoideae incertae sedis</taxon>
        <taxon>Rosa</taxon>
    </lineage>
</organism>
<dbReference type="GO" id="GO:0043130">
    <property type="term" value="F:ubiquitin binding"/>
    <property type="evidence" value="ECO:0007669"/>
    <property type="project" value="TreeGrafter"/>
</dbReference>
<feature type="domain" description="Ubiquitin-like" evidence="2">
    <location>
        <begin position="156"/>
        <end position="225"/>
    </location>
</feature>
<evidence type="ECO:0000313" key="3">
    <source>
        <dbReference type="EMBL" id="PRQ41722.1"/>
    </source>
</evidence>
<dbReference type="Pfam" id="PF00240">
    <property type="entry name" value="ubiquitin"/>
    <property type="match status" value="1"/>
</dbReference>
<proteinExistence type="predicted"/>
<dbReference type="CDD" id="cd17039">
    <property type="entry name" value="Ubl_ubiquitin_like"/>
    <property type="match status" value="1"/>
</dbReference>
<dbReference type="Proteomes" id="UP000238479">
    <property type="component" value="Chromosome 3"/>
</dbReference>
<dbReference type="GO" id="GO:0043161">
    <property type="term" value="P:proteasome-mediated ubiquitin-dependent protein catabolic process"/>
    <property type="evidence" value="ECO:0007669"/>
    <property type="project" value="TreeGrafter"/>
</dbReference>
<dbReference type="PANTHER" id="PTHR10621">
    <property type="entry name" value="UV EXCISION REPAIR PROTEIN RAD23"/>
    <property type="match status" value="1"/>
</dbReference>
<accession>A0A2P6R5N1</accession>
<dbReference type="SUPFAM" id="SSF54236">
    <property type="entry name" value="Ubiquitin-like"/>
    <property type="match status" value="1"/>
</dbReference>
<feature type="region of interest" description="Disordered" evidence="1">
    <location>
        <begin position="230"/>
        <end position="288"/>
    </location>
</feature>
<dbReference type="EMBL" id="PDCK01000041">
    <property type="protein sequence ID" value="PRQ41722.1"/>
    <property type="molecule type" value="Genomic_DNA"/>
</dbReference>
<protein>
    <recommendedName>
        <fullName evidence="2">Ubiquitin-like domain-containing protein</fullName>
    </recommendedName>
</protein>
<sequence length="494" mass="55543">MLILFLCFCYSENFLNEDWDLIDFEKLAEGGDLPIEEPVDGAIDITLDFGDMCPFTSAGAEFKGTGTNFKFYGNHEATIKMYTSDTLRKLREEILRHFDEHLGIELRFGEEVILKLDGDTVSFRDCDISRTQDINVILRSPPPIYDLGDLTSVGEIDVIIHAKGFPRFIVPVFLLDSVQDIKEKIMMITFIDQENQMLYYRKKVLEEDSILAYCGLYNNCRIQLVNTGKPREPCKPSASEPESSTPASEPESTPASEPESTPASEPESTPASVPESTPISVPESTPGATIRNEIIPGATIRNEIIRVCLYYGDFNLPLPSATFEVKADSCLNVLKAEILKQVESYLVLKLPSAEEVRVGGSSQCDISLAQCQLFGMANIKVLLKQPPPEWLGPYCGGVLSTRSMMTLKELVILRNGTDRWPAVRFKLRMHPQRMVLHIKEVIEKISNAKKRYQRLLNYATEEELFDYSQISQICTMIELRISVQGLSEAAKLCH</sequence>
<dbReference type="PROSITE" id="PS50053">
    <property type="entry name" value="UBIQUITIN_2"/>
    <property type="match status" value="1"/>
</dbReference>
<dbReference type="PANTHER" id="PTHR10621:SF0">
    <property type="entry name" value="UV EXCISION REPAIR PROTEIN RAD23"/>
    <property type="match status" value="1"/>
</dbReference>
<gene>
    <name evidence="3" type="ORF">RchiOBHm_Chr3g0449871</name>
</gene>
<dbReference type="AlphaFoldDB" id="A0A2P6R5N1"/>
<comment type="caution">
    <text evidence="3">The sequence shown here is derived from an EMBL/GenBank/DDBJ whole genome shotgun (WGS) entry which is preliminary data.</text>
</comment>
<name>A0A2P6R5N1_ROSCH</name>
<evidence type="ECO:0000259" key="2">
    <source>
        <dbReference type="PROSITE" id="PS50053"/>
    </source>
</evidence>
<reference evidence="3 4" key="1">
    <citation type="journal article" date="2018" name="Nat. Genet.">
        <title>The Rosa genome provides new insights in the design of modern roses.</title>
        <authorList>
            <person name="Bendahmane M."/>
        </authorList>
    </citation>
    <scope>NUCLEOTIDE SEQUENCE [LARGE SCALE GENOMIC DNA]</scope>
    <source>
        <strain evidence="4">cv. Old Blush</strain>
    </source>
</reference>
<dbReference type="InterPro" id="IPR029071">
    <property type="entry name" value="Ubiquitin-like_domsf"/>
</dbReference>
<dbReference type="InterPro" id="IPR000626">
    <property type="entry name" value="Ubiquitin-like_dom"/>
</dbReference>
<evidence type="ECO:0000313" key="4">
    <source>
        <dbReference type="Proteomes" id="UP000238479"/>
    </source>
</evidence>
<dbReference type="GO" id="GO:0005829">
    <property type="term" value="C:cytosol"/>
    <property type="evidence" value="ECO:0007669"/>
    <property type="project" value="TreeGrafter"/>
</dbReference>
<dbReference type="GO" id="GO:0005654">
    <property type="term" value="C:nucleoplasm"/>
    <property type="evidence" value="ECO:0007669"/>
    <property type="project" value="TreeGrafter"/>
</dbReference>
<dbReference type="Gene3D" id="3.10.20.90">
    <property type="entry name" value="Phosphatidylinositol 3-kinase Catalytic Subunit, Chain A, domain 1"/>
    <property type="match status" value="1"/>
</dbReference>
<dbReference type="Gramene" id="PRQ41722">
    <property type="protein sequence ID" value="PRQ41722"/>
    <property type="gene ID" value="RchiOBHm_Chr3g0449871"/>
</dbReference>